<gene>
    <name evidence="1" type="ORF">EVAR_84218_1</name>
</gene>
<dbReference type="EMBL" id="BGZK01000633">
    <property type="protein sequence ID" value="GBP53735.1"/>
    <property type="molecule type" value="Genomic_DNA"/>
</dbReference>
<proteinExistence type="predicted"/>
<evidence type="ECO:0000313" key="2">
    <source>
        <dbReference type="Proteomes" id="UP000299102"/>
    </source>
</evidence>
<dbReference type="OrthoDB" id="411823at2759"/>
<accession>A0A4C1WUB2</accession>
<organism evidence="1 2">
    <name type="scientific">Eumeta variegata</name>
    <name type="common">Bagworm moth</name>
    <name type="synonym">Eumeta japonica</name>
    <dbReference type="NCBI Taxonomy" id="151549"/>
    <lineage>
        <taxon>Eukaryota</taxon>
        <taxon>Metazoa</taxon>
        <taxon>Ecdysozoa</taxon>
        <taxon>Arthropoda</taxon>
        <taxon>Hexapoda</taxon>
        <taxon>Insecta</taxon>
        <taxon>Pterygota</taxon>
        <taxon>Neoptera</taxon>
        <taxon>Endopterygota</taxon>
        <taxon>Lepidoptera</taxon>
        <taxon>Glossata</taxon>
        <taxon>Ditrysia</taxon>
        <taxon>Tineoidea</taxon>
        <taxon>Psychidae</taxon>
        <taxon>Oiketicinae</taxon>
        <taxon>Eumeta</taxon>
    </lineage>
</organism>
<evidence type="ECO:0000313" key="1">
    <source>
        <dbReference type="EMBL" id="GBP53735.1"/>
    </source>
</evidence>
<comment type="caution">
    <text evidence="1">The sequence shown here is derived from an EMBL/GenBank/DDBJ whole genome shotgun (WGS) entry which is preliminary data.</text>
</comment>
<protein>
    <recommendedName>
        <fullName evidence="3">RNase H type-1 domain-containing protein</fullName>
    </recommendedName>
</protein>
<dbReference type="Proteomes" id="UP000299102">
    <property type="component" value="Unassembled WGS sequence"/>
</dbReference>
<name>A0A4C1WUB2_EUMVA</name>
<dbReference type="AlphaFoldDB" id="A0A4C1WUB2"/>
<keyword evidence="2" id="KW-1185">Reference proteome</keyword>
<sequence length="119" mass="13166">MILAGLLPLDLRIREAEALYKAKKGLSMDYLPPGKELEKDIANTERPHPAKAMSIEYELVDESDPDPLKIAGPQIYTDGSKINGRVGAAITWWTNDESEYQTQSTSFMLSISSGNVRPV</sequence>
<reference evidence="1 2" key="1">
    <citation type="journal article" date="2019" name="Commun. Biol.">
        <title>The bagworm genome reveals a unique fibroin gene that provides high tensile strength.</title>
        <authorList>
            <person name="Kono N."/>
            <person name="Nakamura H."/>
            <person name="Ohtoshi R."/>
            <person name="Tomita M."/>
            <person name="Numata K."/>
            <person name="Arakawa K."/>
        </authorList>
    </citation>
    <scope>NUCLEOTIDE SEQUENCE [LARGE SCALE GENOMIC DNA]</scope>
</reference>
<evidence type="ECO:0008006" key="3">
    <source>
        <dbReference type="Google" id="ProtNLM"/>
    </source>
</evidence>